<dbReference type="GO" id="GO:0015562">
    <property type="term" value="F:efflux transmembrane transporter activity"/>
    <property type="evidence" value="ECO:0007669"/>
    <property type="project" value="TreeGrafter"/>
</dbReference>
<dbReference type="Gene3D" id="2.40.50.100">
    <property type="match status" value="1"/>
</dbReference>
<dbReference type="InterPro" id="IPR006143">
    <property type="entry name" value="RND_pump_MFP"/>
</dbReference>
<dbReference type="PANTHER" id="PTHR30469">
    <property type="entry name" value="MULTIDRUG RESISTANCE PROTEIN MDTA"/>
    <property type="match status" value="1"/>
</dbReference>
<feature type="domain" description="CusB-like beta-barrel" evidence="4">
    <location>
        <begin position="227"/>
        <end position="297"/>
    </location>
</feature>
<dbReference type="EMBL" id="MASI01000004">
    <property type="protein sequence ID" value="ODA67151.1"/>
    <property type="molecule type" value="Genomic_DNA"/>
</dbReference>
<comment type="similarity">
    <text evidence="1">Belongs to the membrane fusion protein (MFP) (TC 8.A.1) family.</text>
</comment>
<evidence type="ECO:0000259" key="4">
    <source>
        <dbReference type="Pfam" id="PF25954"/>
    </source>
</evidence>
<feature type="coiled-coil region" evidence="2">
    <location>
        <begin position="112"/>
        <end position="192"/>
    </location>
</feature>
<dbReference type="PANTHER" id="PTHR30469:SF15">
    <property type="entry name" value="HLYD FAMILY OF SECRETION PROTEINS"/>
    <property type="match status" value="1"/>
</dbReference>
<dbReference type="AlphaFoldDB" id="A0A1E2RY58"/>
<dbReference type="Gene3D" id="2.40.420.20">
    <property type="match status" value="1"/>
</dbReference>
<protein>
    <submittedName>
        <fullName evidence="7">Multidrug resistance protein MdtE</fullName>
    </submittedName>
</protein>
<dbReference type="Pfam" id="PF25954">
    <property type="entry name" value="Beta-barrel_RND_2"/>
    <property type="match status" value="1"/>
</dbReference>
<keyword evidence="2" id="KW-0175">Coiled coil</keyword>
<dbReference type="Pfam" id="PF25989">
    <property type="entry name" value="YknX_C"/>
    <property type="match status" value="1"/>
</dbReference>
<dbReference type="Pfam" id="PF25973">
    <property type="entry name" value="BSH_CzcB"/>
    <property type="match status" value="1"/>
</dbReference>
<feature type="domain" description="CzcB-like barrel-sandwich hybrid" evidence="5">
    <location>
        <begin position="85"/>
        <end position="219"/>
    </location>
</feature>
<dbReference type="STRING" id="1177755.A7A08_01897"/>
<comment type="caution">
    <text evidence="7">The sequence shown here is derived from an EMBL/GenBank/DDBJ whole genome shotgun (WGS) entry which is preliminary data.</text>
</comment>
<evidence type="ECO:0000313" key="8">
    <source>
        <dbReference type="Proteomes" id="UP000095087"/>
    </source>
</evidence>
<dbReference type="RefSeq" id="WP_069095167.1">
    <property type="nucleotide sequence ID" value="NZ_MASI01000004.1"/>
</dbReference>
<name>A0A1E2RY58_9HYPH</name>
<keyword evidence="8" id="KW-1185">Reference proteome</keyword>
<feature type="signal peptide" evidence="3">
    <location>
        <begin position="1"/>
        <end position="21"/>
    </location>
</feature>
<dbReference type="GO" id="GO:1990281">
    <property type="term" value="C:efflux pump complex"/>
    <property type="evidence" value="ECO:0007669"/>
    <property type="project" value="TreeGrafter"/>
</dbReference>
<dbReference type="Proteomes" id="UP000095087">
    <property type="component" value="Unassembled WGS sequence"/>
</dbReference>
<dbReference type="Gene3D" id="1.10.287.470">
    <property type="entry name" value="Helix hairpin bin"/>
    <property type="match status" value="1"/>
</dbReference>
<proteinExistence type="inferred from homology"/>
<dbReference type="InterPro" id="IPR058637">
    <property type="entry name" value="YknX-like_C"/>
</dbReference>
<evidence type="ECO:0000313" key="7">
    <source>
        <dbReference type="EMBL" id="ODA67151.1"/>
    </source>
</evidence>
<evidence type="ECO:0000256" key="2">
    <source>
        <dbReference type="SAM" id="Coils"/>
    </source>
</evidence>
<evidence type="ECO:0000259" key="5">
    <source>
        <dbReference type="Pfam" id="PF25973"/>
    </source>
</evidence>
<keyword evidence="3" id="KW-0732">Signal</keyword>
<organism evidence="7 8">
    <name type="scientific">Methyloligella halotolerans</name>
    <dbReference type="NCBI Taxonomy" id="1177755"/>
    <lineage>
        <taxon>Bacteria</taxon>
        <taxon>Pseudomonadati</taxon>
        <taxon>Pseudomonadota</taxon>
        <taxon>Alphaproteobacteria</taxon>
        <taxon>Hyphomicrobiales</taxon>
        <taxon>Hyphomicrobiaceae</taxon>
        <taxon>Methyloligella</taxon>
    </lineage>
</organism>
<gene>
    <name evidence="7" type="ORF">A7A08_01897</name>
</gene>
<sequence>MTRAYSVALMLFVLMFGALFAATSHAWADDGDTAAADRTETSATSPENEPAGLSVLVTPVARQSVDHRVTATGTVAAWREMPIGAEISGLAVIAVDADEGDRVKKGQRLAKLNDALLKAQLAQQKAAIAEAEAALANSQSDLDRANRMSKGILSEQTKDERATLVKTNAAKLDAAKAQLDQLQAQLDQTEILSPTDAVVADRSITLGQVVSSGNELFRLIRDGRLEVAARIAEADLAAVQPGQTVSVIGPSGGRYEGKIRLVAERVDEATRLGTAYVALPPGTPLKMGMFARVEIETGSQVAIAVPQKALVWRDGKAGAFVVEEDGRVVFTPVTITRQAGDAVEISQGLELGQRIVVNGAGLLSDGDRVRAKLAAAGEAEGITP</sequence>
<dbReference type="NCBIfam" id="TIGR01730">
    <property type="entry name" value="RND_mfp"/>
    <property type="match status" value="1"/>
</dbReference>
<evidence type="ECO:0000259" key="6">
    <source>
        <dbReference type="Pfam" id="PF25989"/>
    </source>
</evidence>
<evidence type="ECO:0000256" key="3">
    <source>
        <dbReference type="SAM" id="SignalP"/>
    </source>
</evidence>
<feature type="domain" description="YknX-like C-terminal permuted SH3-like" evidence="6">
    <location>
        <begin position="302"/>
        <end position="370"/>
    </location>
</feature>
<evidence type="ECO:0000256" key="1">
    <source>
        <dbReference type="ARBA" id="ARBA00009477"/>
    </source>
</evidence>
<reference evidence="7 8" key="1">
    <citation type="submission" date="2016-07" db="EMBL/GenBank/DDBJ databases">
        <title>Draft genome sequence of Methyloligella halotolerans C2T (VKM B-2706T=CCUG 61687T=DSM 25045T), a halotolerant polyhydroxybutyrate accumulating methylotroph.</title>
        <authorList>
            <person name="Vasilenko O.V."/>
            <person name="Doronina N.V."/>
            <person name="Poroshina M.N."/>
            <person name="Tarlachkov S.V."/>
            <person name="Trotsenko Y.A."/>
        </authorList>
    </citation>
    <scope>NUCLEOTIDE SEQUENCE [LARGE SCALE GENOMIC DNA]</scope>
    <source>
        <strain evidence="7 8">VKM B-2706</strain>
    </source>
</reference>
<dbReference type="SUPFAM" id="SSF111369">
    <property type="entry name" value="HlyD-like secretion proteins"/>
    <property type="match status" value="1"/>
</dbReference>
<dbReference type="InterPro" id="IPR058647">
    <property type="entry name" value="BSH_CzcB-like"/>
</dbReference>
<dbReference type="Gene3D" id="2.40.30.170">
    <property type="match status" value="1"/>
</dbReference>
<accession>A0A1E2RY58</accession>
<dbReference type="InterPro" id="IPR058792">
    <property type="entry name" value="Beta-barrel_RND_2"/>
</dbReference>
<feature type="chain" id="PRO_5009116493" evidence="3">
    <location>
        <begin position="22"/>
        <end position="384"/>
    </location>
</feature>